<reference evidence="1" key="1">
    <citation type="submission" date="2014-11" db="EMBL/GenBank/DDBJ databases">
        <authorList>
            <person name="Amaro Gonzalez C."/>
        </authorList>
    </citation>
    <scope>NUCLEOTIDE SEQUENCE</scope>
</reference>
<protein>
    <submittedName>
        <fullName evidence="1">Uncharacterized protein</fullName>
    </submittedName>
</protein>
<evidence type="ECO:0000313" key="1">
    <source>
        <dbReference type="EMBL" id="JAH90368.1"/>
    </source>
</evidence>
<sequence length="131" mass="13539">MVCSGGIGLVQPGSAVVVKADNQSGDTERSATVTLGVALFEGCDVACDVLHSDRILHGQPVALASTLALLITIRASAVSPAKAMQTCSSSAQILRTVLSSCSFATDFFSTPRTTISFPRMPTAVEPFFTAS</sequence>
<proteinExistence type="predicted"/>
<reference evidence="1" key="2">
    <citation type="journal article" date="2015" name="Fish Shellfish Immunol.">
        <title>Early steps in the European eel (Anguilla anguilla)-Vibrio vulnificus interaction in the gills: Role of the RtxA13 toxin.</title>
        <authorList>
            <person name="Callol A."/>
            <person name="Pajuelo D."/>
            <person name="Ebbesson L."/>
            <person name="Teles M."/>
            <person name="MacKenzie S."/>
            <person name="Amaro C."/>
        </authorList>
    </citation>
    <scope>NUCLEOTIDE SEQUENCE</scope>
</reference>
<name>A0A0E9WLM2_ANGAN</name>
<organism evidence="1">
    <name type="scientific">Anguilla anguilla</name>
    <name type="common">European freshwater eel</name>
    <name type="synonym">Muraena anguilla</name>
    <dbReference type="NCBI Taxonomy" id="7936"/>
    <lineage>
        <taxon>Eukaryota</taxon>
        <taxon>Metazoa</taxon>
        <taxon>Chordata</taxon>
        <taxon>Craniata</taxon>
        <taxon>Vertebrata</taxon>
        <taxon>Euteleostomi</taxon>
        <taxon>Actinopterygii</taxon>
        <taxon>Neopterygii</taxon>
        <taxon>Teleostei</taxon>
        <taxon>Anguilliformes</taxon>
        <taxon>Anguillidae</taxon>
        <taxon>Anguilla</taxon>
    </lineage>
</organism>
<dbReference type="AlphaFoldDB" id="A0A0E9WLM2"/>
<dbReference type="EMBL" id="GBXM01018209">
    <property type="protein sequence ID" value="JAH90368.1"/>
    <property type="molecule type" value="Transcribed_RNA"/>
</dbReference>
<accession>A0A0E9WLM2</accession>